<reference evidence="1" key="1">
    <citation type="journal article" date="2022" name="Cell">
        <title>Design, construction, and in vivo augmentation of a complex gut microbiome.</title>
        <authorList>
            <person name="Cheng A.G."/>
            <person name="Ho P.Y."/>
            <person name="Aranda-Diaz A."/>
            <person name="Jain S."/>
            <person name="Yu F.B."/>
            <person name="Meng X."/>
            <person name="Wang M."/>
            <person name="Iakiviak M."/>
            <person name="Nagashima K."/>
            <person name="Zhao A."/>
            <person name="Murugkar P."/>
            <person name="Patil A."/>
            <person name="Atabakhsh K."/>
            <person name="Weakley A."/>
            <person name="Yan J."/>
            <person name="Brumbaugh A.R."/>
            <person name="Higginbottom S."/>
            <person name="Dimas A."/>
            <person name="Shiver A.L."/>
            <person name="Deutschbauer A."/>
            <person name="Neff N."/>
            <person name="Sonnenburg J.L."/>
            <person name="Huang K.C."/>
            <person name="Fischbach M.A."/>
        </authorList>
    </citation>
    <scope>NUCLEOTIDE SEQUENCE</scope>
    <source>
        <strain evidence="1">JC50</strain>
    </source>
</reference>
<dbReference type="Proteomes" id="UP001058267">
    <property type="component" value="Chromosome"/>
</dbReference>
<keyword evidence="2" id="KW-1185">Reference proteome</keyword>
<accession>A0ABY5V918</accession>
<sequence length="67" mass="7841">MYVDKDSNGRIAVMDLKPEEFETIRRAIKAFKTGLLQNRLPAGFSPRSEIYEQYHRAGMILRQIEKL</sequence>
<protein>
    <submittedName>
        <fullName evidence="1">Uncharacterized protein</fullName>
    </submittedName>
</protein>
<evidence type="ECO:0000313" key="1">
    <source>
        <dbReference type="EMBL" id="UWN66160.1"/>
    </source>
</evidence>
<gene>
    <name evidence="1" type="ORF">NQ519_04810</name>
</gene>
<dbReference type="RefSeq" id="WP_019152298.1">
    <property type="nucleotide sequence ID" value="NZ_CP102252.1"/>
</dbReference>
<proteinExistence type="predicted"/>
<evidence type="ECO:0000313" key="2">
    <source>
        <dbReference type="Proteomes" id="UP001058267"/>
    </source>
</evidence>
<dbReference type="EMBL" id="CP102252">
    <property type="protein sequence ID" value="UWN66160.1"/>
    <property type="molecule type" value="Genomic_DNA"/>
</dbReference>
<organism evidence="1 2">
    <name type="scientific">Alistipes senegalensis JC50</name>
    <dbReference type="NCBI Taxonomy" id="1033732"/>
    <lineage>
        <taxon>Bacteria</taxon>
        <taxon>Pseudomonadati</taxon>
        <taxon>Bacteroidota</taxon>
        <taxon>Bacteroidia</taxon>
        <taxon>Bacteroidales</taxon>
        <taxon>Rikenellaceae</taxon>
        <taxon>Alistipes</taxon>
    </lineage>
</organism>
<name>A0ABY5V918_9BACT</name>